<dbReference type="AlphaFoldDB" id="A0A078BBE0"/>
<dbReference type="PROSITE" id="PS51230">
    <property type="entry name" value="EB1_C"/>
    <property type="match status" value="1"/>
</dbReference>
<dbReference type="Gene3D" id="1.10.418.10">
    <property type="entry name" value="Calponin-like domain"/>
    <property type="match status" value="1"/>
</dbReference>
<sequence length="306" mass="36272">MVETDYPKVEMCSDGVAFLQVVDAIHPNFVPMVRVNFNGKNKDDFARNLKILDDCITKLKLQKQISVPNMANGKFQFNMDFLQWLYDYSQRTSPNFGTFYNGYQRRLEAYKKQNNLTSLSGFQIQMSPHLVPNKSSYRKNEQQQDEQPLSEEEQEEIKNQKHPLLKNINQKMQQQQQQINMQLQMQQNQQQQYQNTSNIFTSDPQYQSDIYSAQNESQIPIKEINEQRKTQLQDLVQSLESELTSQLFNHKMFLEDIQQIEEERNFYYQKLRQIEELCKKRKKPGPVKNEVVQILSSTPEDFIENS</sequence>
<comment type="similarity">
    <text evidence="2">Belongs to the MAPRE family.</text>
</comment>
<dbReference type="Proteomes" id="UP000039865">
    <property type="component" value="Unassembled WGS sequence"/>
</dbReference>
<dbReference type="SUPFAM" id="SSF140612">
    <property type="entry name" value="EB1 dimerisation domain-like"/>
    <property type="match status" value="1"/>
</dbReference>
<evidence type="ECO:0000256" key="10">
    <source>
        <dbReference type="SAM" id="Coils"/>
    </source>
</evidence>
<evidence type="ECO:0000256" key="5">
    <source>
        <dbReference type="ARBA" id="ARBA00022701"/>
    </source>
</evidence>
<accession>A0A078BBE0</accession>
<feature type="region of interest" description="Disordered" evidence="11">
    <location>
        <begin position="130"/>
        <end position="158"/>
    </location>
</feature>
<proteinExistence type="inferred from homology"/>
<evidence type="ECO:0000256" key="11">
    <source>
        <dbReference type="SAM" id="MobiDB-lite"/>
    </source>
</evidence>
<evidence type="ECO:0000259" key="13">
    <source>
        <dbReference type="PROSITE" id="PS51230"/>
    </source>
</evidence>
<evidence type="ECO:0000259" key="12">
    <source>
        <dbReference type="PROSITE" id="PS50021"/>
    </source>
</evidence>
<dbReference type="InterPro" id="IPR036872">
    <property type="entry name" value="CH_dom_sf"/>
</dbReference>
<evidence type="ECO:0000256" key="1">
    <source>
        <dbReference type="ARBA" id="ARBA00004245"/>
    </source>
</evidence>
<keyword evidence="4" id="KW-0132">Cell division</keyword>
<keyword evidence="8" id="KW-0131">Cell cycle</keyword>
<dbReference type="SUPFAM" id="SSF47576">
    <property type="entry name" value="Calponin-homology domain, CH-domain"/>
    <property type="match status" value="1"/>
</dbReference>
<dbReference type="InterPro" id="IPR004953">
    <property type="entry name" value="EB1_C"/>
</dbReference>
<feature type="domain" description="Calponin-homology (CH)" evidence="12">
    <location>
        <begin position="1"/>
        <end position="90"/>
    </location>
</feature>
<dbReference type="InterPro" id="IPR036133">
    <property type="entry name" value="EB1_C_sf"/>
</dbReference>
<dbReference type="GO" id="GO:0008017">
    <property type="term" value="F:microtubule binding"/>
    <property type="evidence" value="ECO:0007669"/>
    <property type="project" value="InterPro"/>
</dbReference>
<keyword evidence="7" id="KW-0206">Cytoskeleton</keyword>
<dbReference type="Gene3D" id="1.20.5.1430">
    <property type="match status" value="1"/>
</dbReference>
<evidence type="ECO:0000313" key="15">
    <source>
        <dbReference type="Proteomes" id="UP000039865"/>
    </source>
</evidence>
<feature type="coiled-coil region" evidence="10">
    <location>
        <begin position="222"/>
        <end position="277"/>
    </location>
</feature>
<evidence type="ECO:0000313" key="14">
    <source>
        <dbReference type="EMBL" id="CDW91521.1"/>
    </source>
</evidence>
<organism evidence="14 15">
    <name type="scientific">Stylonychia lemnae</name>
    <name type="common">Ciliate</name>
    <dbReference type="NCBI Taxonomy" id="5949"/>
    <lineage>
        <taxon>Eukaryota</taxon>
        <taxon>Sar</taxon>
        <taxon>Alveolata</taxon>
        <taxon>Ciliophora</taxon>
        <taxon>Intramacronucleata</taxon>
        <taxon>Spirotrichea</taxon>
        <taxon>Stichotrichia</taxon>
        <taxon>Sporadotrichida</taxon>
        <taxon>Oxytrichidae</taxon>
        <taxon>Stylonychinae</taxon>
        <taxon>Stylonychia</taxon>
    </lineage>
</organism>
<dbReference type="PANTHER" id="PTHR10623">
    <property type="entry name" value="MICROTUBULE-ASSOCIATED PROTEIN RP/EB FAMILY MEMBER"/>
    <property type="match status" value="1"/>
</dbReference>
<evidence type="ECO:0000256" key="7">
    <source>
        <dbReference type="ARBA" id="ARBA00023212"/>
    </source>
</evidence>
<keyword evidence="6" id="KW-0498">Mitosis</keyword>
<keyword evidence="3" id="KW-0963">Cytoplasm</keyword>
<dbReference type="OrthoDB" id="283645at2759"/>
<evidence type="ECO:0000256" key="3">
    <source>
        <dbReference type="ARBA" id="ARBA00022490"/>
    </source>
</evidence>
<evidence type="ECO:0000256" key="2">
    <source>
        <dbReference type="ARBA" id="ARBA00010729"/>
    </source>
</evidence>
<dbReference type="OMA" id="HIIYARE"/>
<dbReference type="InterPro" id="IPR001715">
    <property type="entry name" value="CH_dom"/>
</dbReference>
<evidence type="ECO:0000256" key="8">
    <source>
        <dbReference type="ARBA" id="ARBA00023306"/>
    </source>
</evidence>
<dbReference type="GO" id="GO:0051301">
    <property type="term" value="P:cell division"/>
    <property type="evidence" value="ECO:0007669"/>
    <property type="project" value="UniProtKB-KW"/>
</dbReference>
<evidence type="ECO:0000256" key="6">
    <source>
        <dbReference type="ARBA" id="ARBA00022776"/>
    </source>
</evidence>
<dbReference type="EMBL" id="CCKQ01019503">
    <property type="protein sequence ID" value="CDW91521.1"/>
    <property type="molecule type" value="Genomic_DNA"/>
</dbReference>
<keyword evidence="15" id="KW-1185">Reference proteome</keyword>
<dbReference type="InterPro" id="IPR027328">
    <property type="entry name" value="MAPRE"/>
</dbReference>
<keyword evidence="10" id="KW-0175">Coiled coil</keyword>
<reference evidence="14 15" key="1">
    <citation type="submission" date="2014-06" db="EMBL/GenBank/DDBJ databases">
        <authorList>
            <person name="Swart Estienne"/>
        </authorList>
    </citation>
    <scope>NUCLEOTIDE SEQUENCE [LARGE SCALE GENOMIC DNA]</scope>
    <source>
        <strain evidence="14 15">130c</strain>
    </source>
</reference>
<evidence type="ECO:0000256" key="9">
    <source>
        <dbReference type="PROSITE-ProRule" id="PRU00576"/>
    </source>
</evidence>
<dbReference type="PROSITE" id="PS50021">
    <property type="entry name" value="CH"/>
    <property type="match status" value="1"/>
</dbReference>
<keyword evidence="5 9" id="KW-0493">Microtubule</keyword>
<dbReference type="InParanoid" id="A0A078BBE0"/>
<protein>
    <submittedName>
        <fullName evidence="14">Eb1 protein</fullName>
    </submittedName>
</protein>
<feature type="domain" description="EB1 C-terminal" evidence="13">
    <location>
        <begin position="235"/>
        <end position="304"/>
    </location>
</feature>
<comment type="subcellular location">
    <subcellularLocation>
        <location evidence="1">Cytoplasm</location>
        <location evidence="1">Cytoskeleton</location>
    </subcellularLocation>
</comment>
<evidence type="ECO:0000256" key="4">
    <source>
        <dbReference type="ARBA" id="ARBA00022618"/>
    </source>
</evidence>
<dbReference type="GO" id="GO:0005874">
    <property type="term" value="C:microtubule"/>
    <property type="evidence" value="ECO:0007669"/>
    <property type="project" value="UniProtKB-KW"/>
</dbReference>
<dbReference type="Pfam" id="PF03271">
    <property type="entry name" value="EB1"/>
    <property type="match status" value="1"/>
</dbReference>
<gene>
    <name evidence="14" type="primary">Contig6007.g6431</name>
    <name evidence="14" type="ORF">STYLEM_20677</name>
</gene>
<name>A0A078BBE0_STYLE</name>